<dbReference type="RefSeq" id="WP_220301007.1">
    <property type="nucleotide sequence ID" value="NZ_JAEUAW010000007.1"/>
</dbReference>
<gene>
    <name evidence="1" type="ORF">JNB62_11475</name>
</gene>
<dbReference type="Proteomes" id="UP001196843">
    <property type="component" value="Unassembled WGS sequence"/>
</dbReference>
<reference evidence="1 2" key="1">
    <citation type="journal article" date="2021" name="MBio">
        <title>Poor Competitiveness of Bradyrhizobium in Pigeon Pea Root Colonization in Indian Soils.</title>
        <authorList>
            <person name="Chalasani D."/>
            <person name="Basu A."/>
            <person name="Pullabhotla S.V.S.R.N."/>
            <person name="Jorrin B."/>
            <person name="Neal A.L."/>
            <person name="Poole P.S."/>
            <person name="Podile A.R."/>
            <person name="Tkacz A."/>
        </authorList>
    </citation>
    <scope>NUCLEOTIDE SEQUENCE [LARGE SCALE GENOMIC DNA]</scope>
    <source>
        <strain evidence="1 2">HU14</strain>
    </source>
</reference>
<dbReference type="NCBIfam" id="TIGR00026">
    <property type="entry name" value="hi_GC_TIGR00026"/>
    <property type="match status" value="1"/>
</dbReference>
<proteinExistence type="predicted"/>
<dbReference type="InterPro" id="IPR004378">
    <property type="entry name" value="F420H2_quin_Rdtase"/>
</dbReference>
<evidence type="ECO:0000313" key="1">
    <source>
        <dbReference type="EMBL" id="MBW9094305.1"/>
    </source>
</evidence>
<accession>A0ABS7HPG1</accession>
<sequence length="170" mass="19282">MTESATDPRRVAPTAPRGRRTALVDRLIEAGLRARWVVRAPIPLYRAGLGWLFGRRLVMIEHLGRVSHDRRFVVVEVVERERNVIRVASGFGTRAQWYRNLRANGVAYLSTGGARHVRAAVRLLDRDESEARLRVYAARHPRAWRHLKAAMDDAAGGDAYIPIVEFTPPR</sequence>
<evidence type="ECO:0000313" key="2">
    <source>
        <dbReference type="Proteomes" id="UP001196843"/>
    </source>
</evidence>
<protein>
    <submittedName>
        <fullName evidence="1">Nitroreductase family deazaflavin-dependent oxidoreductase</fullName>
    </submittedName>
</protein>
<dbReference type="EMBL" id="JAEUAW010000007">
    <property type="protein sequence ID" value="MBW9094305.1"/>
    <property type="molecule type" value="Genomic_DNA"/>
</dbReference>
<name>A0ABS7HPG1_9MICO</name>
<dbReference type="Gene3D" id="2.30.110.10">
    <property type="entry name" value="Electron Transport, Fmn-binding Protein, Chain A"/>
    <property type="match status" value="1"/>
</dbReference>
<comment type="caution">
    <text evidence="1">The sequence shown here is derived from an EMBL/GenBank/DDBJ whole genome shotgun (WGS) entry which is preliminary data.</text>
</comment>
<dbReference type="Pfam" id="PF04075">
    <property type="entry name" value="F420H2_quin_red"/>
    <property type="match status" value="1"/>
</dbReference>
<keyword evidence="2" id="KW-1185">Reference proteome</keyword>
<organism evidence="1 2">
    <name type="scientific">Microbacterium jejuense</name>
    <dbReference type="NCBI Taxonomy" id="1263637"/>
    <lineage>
        <taxon>Bacteria</taxon>
        <taxon>Bacillati</taxon>
        <taxon>Actinomycetota</taxon>
        <taxon>Actinomycetes</taxon>
        <taxon>Micrococcales</taxon>
        <taxon>Microbacteriaceae</taxon>
        <taxon>Microbacterium</taxon>
    </lineage>
</organism>
<dbReference type="InterPro" id="IPR012349">
    <property type="entry name" value="Split_barrel_FMN-bd"/>
</dbReference>